<evidence type="ECO:0000313" key="3">
    <source>
        <dbReference type="EMBL" id="GAA0659387.1"/>
    </source>
</evidence>
<gene>
    <name evidence="3" type="ORF">GCM10009102_04790</name>
</gene>
<dbReference type="InterPro" id="IPR002048">
    <property type="entry name" value="EF_hand_dom"/>
</dbReference>
<keyword evidence="4" id="KW-1185">Reference proteome</keyword>
<feature type="compositionally biased region" description="Low complexity" evidence="1">
    <location>
        <begin position="131"/>
        <end position="146"/>
    </location>
</feature>
<dbReference type="EMBL" id="BAAAES010000001">
    <property type="protein sequence ID" value="GAA0659387.1"/>
    <property type="molecule type" value="Genomic_DNA"/>
</dbReference>
<dbReference type="Pfam" id="PF13202">
    <property type="entry name" value="EF-hand_5"/>
    <property type="match status" value="2"/>
</dbReference>
<accession>A0ABN1HMW9</accession>
<comment type="caution">
    <text evidence="3">The sequence shown here is derived from an EMBL/GenBank/DDBJ whole genome shotgun (WGS) entry which is preliminary data.</text>
</comment>
<sequence length="159" mass="17381">MTEDRRGPFLRNLMIVAALAALAGCGSGREDKAAQADANAADFVPPAVTSRVDFSSAMERRFRELDRNGDDRLDKTELPRQNSRLMSLDRDKDGEISLIEWGEGTIKRFDQMDLNHDGTVTSEEESEWRAARAAGRTPAAVPTTPVLGDTLSNSGTTAR</sequence>
<dbReference type="SUPFAM" id="SSF47473">
    <property type="entry name" value="EF-hand"/>
    <property type="match status" value="1"/>
</dbReference>
<dbReference type="InterPro" id="IPR011992">
    <property type="entry name" value="EF-hand-dom_pair"/>
</dbReference>
<name>A0ABN1HMW9_9SPHN</name>
<dbReference type="Proteomes" id="UP001500238">
    <property type="component" value="Unassembled WGS sequence"/>
</dbReference>
<dbReference type="PROSITE" id="PS51257">
    <property type="entry name" value="PROKAR_LIPOPROTEIN"/>
    <property type="match status" value="1"/>
</dbReference>
<dbReference type="Gene3D" id="1.10.238.10">
    <property type="entry name" value="EF-hand"/>
    <property type="match status" value="1"/>
</dbReference>
<protein>
    <recommendedName>
        <fullName evidence="2">EF-hand domain-containing protein</fullName>
    </recommendedName>
</protein>
<feature type="domain" description="EF-hand" evidence="2">
    <location>
        <begin position="88"/>
        <end position="102"/>
    </location>
</feature>
<proteinExistence type="predicted"/>
<feature type="domain" description="EF-hand" evidence="2">
    <location>
        <begin position="107"/>
        <end position="124"/>
    </location>
</feature>
<dbReference type="InterPro" id="IPR018247">
    <property type="entry name" value="EF_Hand_1_Ca_BS"/>
</dbReference>
<evidence type="ECO:0000313" key="4">
    <source>
        <dbReference type="Proteomes" id="UP001500238"/>
    </source>
</evidence>
<dbReference type="PROSITE" id="PS00018">
    <property type="entry name" value="EF_HAND_1"/>
    <property type="match status" value="2"/>
</dbReference>
<feature type="compositionally biased region" description="Polar residues" evidence="1">
    <location>
        <begin position="150"/>
        <end position="159"/>
    </location>
</feature>
<organism evidence="3 4">
    <name type="scientific">Sphingomonas insulae</name>
    <dbReference type="NCBI Taxonomy" id="424800"/>
    <lineage>
        <taxon>Bacteria</taxon>
        <taxon>Pseudomonadati</taxon>
        <taxon>Pseudomonadota</taxon>
        <taxon>Alphaproteobacteria</taxon>
        <taxon>Sphingomonadales</taxon>
        <taxon>Sphingomonadaceae</taxon>
        <taxon>Sphingomonas</taxon>
    </lineage>
</organism>
<dbReference type="RefSeq" id="WP_243848348.1">
    <property type="nucleotide sequence ID" value="NZ_BAAAES010000001.1"/>
</dbReference>
<evidence type="ECO:0000256" key="1">
    <source>
        <dbReference type="SAM" id="MobiDB-lite"/>
    </source>
</evidence>
<reference evidence="3 4" key="1">
    <citation type="journal article" date="2019" name="Int. J. Syst. Evol. Microbiol.">
        <title>The Global Catalogue of Microorganisms (GCM) 10K type strain sequencing project: providing services to taxonomists for standard genome sequencing and annotation.</title>
        <authorList>
            <consortium name="The Broad Institute Genomics Platform"/>
            <consortium name="The Broad Institute Genome Sequencing Center for Infectious Disease"/>
            <person name="Wu L."/>
            <person name="Ma J."/>
        </authorList>
    </citation>
    <scope>NUCLEOTIDE SEQUENCE [LARGE SCALE GENOMIC DNA]</scope>
    <source>
        <strain evidence="3 4">JCM 14603</strain>
    </source>
</reference>
<feature type="region of interest" description="Disordered" evidence="1">
    <location>
        <begin position="119"/>
        <end position="159"/>
    </location>
</feature>
<evidence type="ECO:0000259" key="2">
    <source>
        <dbReference type="Pfam" id="PF13202"/>
    </source>
</evidence>